<protein>
    <recommendedName>
        <fullName evidence="2">Anti-sigma factor antagonist</fullName>
    </recommendedName>
</protein>
<dbReference type="PANTHER" id="PTHR33495:SF2">
    <property type="entry name" value="ANTI-SIGMA FACTOR ANTAGONIST TM_1081-RELATED"/>
    <property type="match status" value="1"/>
</dbReference>
<dbReference type="PANTHER" id="PTHR33495">
    <property type="entry name" value="ANTI-SIGMA FACTOR ANTAGONIST TM_1081-RELATED-RELATED"/>
    <property type="match status" value="1"/>
</dbReference>
<dbReference type="InterPro" id="IPR002645">
    <property type="entry name" value="STAS_dom"/>
</dbReference>
<name>A0A5D0ULN8_9ACTN</name>
<dbReference type="InterPro" id="IPR003658">
    <property type="entry name" value="Anti-sigma_ant"/>
</dbReference>
<evidence type="ECO:0000313" key="6">
    <source>
        <dbReference type="Proteomes" id="UP000322634"/>
    </source>
</evidence>
<dbReference type="NCBIfam" id="TIGR00377">
    <property type="entry name" value="ant_ant_sig"/>
    <property type="match status" value="1"/>
</dbReference>
<dbReference type="AlphaFoldDB" id="A0A5D0ULN8"/>
<dbReference type="CDD" id="cd07043">
    <property type="entry name" value="STAS_anti-anti-sigma_factors"/>
    <property type="match status" value="1"/>
</dbReference>
<dbReference type="PROSITE" id="PS50801">
    <property type="entry name" value="STAS"/>
    <property type="match status" value="1"/>
</dbReference>
<comment type="caution">
    <text evidence="5">The sequence shown here is derived from an EMBL/GenBank/DDBJ whole genome shotgun (WGS) entry which is preliminary data.</text>
</comment>
<sequence length="235" mass="25997">MRPELTPRRCNVLITFPPLIGRLPTRRPGTQAVLAGILRPADRYAVETSGRPGDGGADGADHGHLTATRVLDAVSVFNRLHGQARGNRGTSKKFRPPPWRRFVSSPDQPDHASGPLMLAITVRKDGSTTELLLNGELDIATAEELRRHIAEVIAAHDPDRILLDLSELSFADSTGLAVMVWAHQLMSGRGRQLRLWRPQSRVLRILNISGLHRRLHIIPSGPAGRPARRRPGRRR</sequence>
<evidence type="ECO:0000256" key="1">
    <source>
        <dbReference type="ARBA" id="ARBA00009013"/>
    </source>
</evidence>
<keyword evidence="6" id="KW-1185">Reference proteome</keyword>
<accession>A0A5D0ULN8</accession>
<evidence type="ECO:0000256" key="2">
    <source>
        <dbReference type="RuleBase" id="RU003749"/>
    </source>
</evidence>
<comment type="similarity">
    <text evidence="1 2">Belongs to the anti-sigma-factor antagonist family.</text>
</comment>
<proteinExistence type="inferred from homology"/>
<dbReference type="SUPFAM" id="SSF52091">
    <property type="entry name" value="SpoIIaa-like"/>
    <property type="match status" value="1"/>
</dbReference>
<feature type="domain" description="STAS" evidence="4">
    <location>
        <begin position="118"/>
        <end position="211"/>
    </location>
</feature>
<dbReference type="Gene3D" id="3.30.750.24">
    <property type="entry name" value="STAS domain"/>
    <property type="match status" value="1"/>
</dbReference>
<dbReference type="Pfam" id="PF01740">
    <property type="entry name" value="STAS"/>
    <property type="match status" value="1"/>
</dbReference>
<gene>
    <name evidence="5" type="ORF">FXF65_01785</name>
</gene>
<evidence type="ECO:0000259" key="4">
    <source>
        <dbReference type="PROSITE" id="PS50801"/>
    </source>
</evidence>
<reference evidence="5 6" key="1">
    <citation type="submission" date="2019-08" db="EMBL/GenBank/DDBJ databases">
        <title>Actinomadura sp. nov. CYP1-5 isolated from mountain soil.</title>
        <authorList>
            <person name="Songsumanus A."/>
            <person name="Kuncharoen N."/>
            <person name="Kudo T."/>
            <person name="Yuki M."/>
            <person name="Igarashi Y."/>
            <person name="Tanasupawat S."/>
        </authorList>
    </citation>
    <scope>NUCLEOTIDE SEQUENCE [LARGE SCALE GENOMIC DNA]</scope>
    <source>
        <strain evidence="5 6">GKU157</strain>
    </source>
</reference>
<dbReference type="Proteomes" id="UP000322634">
    <property type="component" value="Unassembled WGS sequence"/>
</dbReference>
<organism evidence="5 6">
    <name type="scientific">Actinomadura syzygii</name>
    <dbReference type="NCBI Taxonomy" id="1427538"/>
    <lineage>
        <taxon>Bacteria</taxon>
        <taxon>Bacillati</taxon>
        <taxon>Actinomycetota</taxon>
        <taxon>Actinomycetes</taxon>
        <taxon>Streptosporangiales</taxon>
        <taxon>Thermomonosporaceae</taxon>
        <taxon>Actinomadura</taxon>
    </lineage>
</organism>
<dbReference type="OrthoDB" id="3483286at2"/>
<dbReference type="EMBL" id="VSFF01000001">
    <property type="protein sequence ID" value="TYC18515.1"/>
    <property type="molecule type" value="Genomic_DNA"/>
</dbReference>
<evidence type="ECO:0000256" key="3">
    <source>
        <dbReference type="SAM" id="MobiDB-lite"/>
    </source>
</evidence>
<dbReference type="InterPro" id="IPR036513">
    <property type="entry name" value="STAS_dom_sf"/>
</dbReference>
<dbReference type="GO" id="GO:0043856">
    <property type="term" value="F:anti-sigma factor antagonist activity"/>
    <property type="evidence" value="ECO:0007669"/>
    <property type="project" value="InterPro"/>
</dbReference>
<feature type="region of interest" description="Disordered" evidence="3">
    <location>
        <begin position="82"/>
        <end position="110"/>
    </location>
</feature>
<evidence type="ECO:0000313" key="5">
    <source>
        <dbReference type="EMBL" id="TYC18515.1"/>
    </source>
</evidence>